<sequence>LQRRVKERMMMSRGKNYTRLTMATVPI</sequence>
<dbReference type="EMBL" id="AAKXAX010000063">
    <property type="protein sequence ID" value="ECW6869247.1"/>
    <property type="molecule type" value="Genomic_DNA"/>
</dbReference>
<dbReference type="AlphaFoldDB" id="A0A615E029"/>
<reference evidence="1" key="1">
    <citation type="submission" date="2018-07" db="EMBL/GenBank/DDBJ databases">
        <authorList>
            <person name="Ashton P.M."/>
            <person name="Dallman T."/>
            <person name="Nair S."/>
            <person name="De Pinna E."/>
            <person name="Peters T."/>
            <person name="Grant K."/>
        </authorList>
    </citation>
    <scope>NUCLEOTIDE SEQUENCE</scope>
    <source>
        <strain evidence="1">H133340322</strain>
    </source>
</reference>
<organism evidence="1">
    <name type="scientific">Salmonella typhimurium</name>
    <dbReference type="NCBI Taxonomy" id="90371"/>
    <lineage>
        <taxon>Bacteria</taxon>
        <taxon>Pseudomonadati</taxon>
        <taxon>Pseudomonadota</taxon>
        <taxon>Gammaproteobacteria</taxon>
        <taxon>Enterobacterales</taxon>
        <taxon>Enterobacteriaceae</taxon>
        <taxon>Salmonella</taxon>
    </lineage>
</organism>
<evidence type="ECO:0000313" key="1">
    <source>
        <dbReference type="EMBL" id="ECW6869247.1"/>
    </source>
</evidence>
<comment type="caution">
    <text evidence="1">The sequence shown here is derived from an EMBL/GenBank/DDBJ whole genome shotgun (WGS) entry which is preliminary data.</text>
</comment>
<gene>
    <name evidence="1" type="ORF">AL168_22865</name>
</gene>
<proteinExistence type="predicted"/>
<feature type="non-terminal residue" evidence="1">
    <location>
        <position position="1"/>
    </location>
</feature>
<protein>
    <submittedName>
        <fullName evidence="1">Replication protein RepA</fullName>
    </submittedName>
</protein>
<name>A0A615E029_SALTM</name>
<accession>A0A615E029</accession>